<evidence type="ECO:0000313" key="4">
    <source>
        <dbReference type="Proteomes" id="UP000184304"/>
    </source>
</evidence>
<evidence type="ECO:0000256" key="1">
    <source>
        <dbReference type="SAM" id="MobiDB-lite"/>
    </source>
</evidence>
<accession>A0A1L9N4W4</accession>
<organism evidence="3 4">
    <name type="scientific">Aspergillus tubingensis (strain CBS 134.48)</name>
    <dbReference type="NCBI Taxonomy" id="767770"/>
    <lineage>
        <taxon>Eukaryota</taxon>
        <taxon>Fungi</taxon>
        <taxon>Dikarya</taxon>
        <taxon>Ascomycota</taxon>
        <taxon>Pezizomycotina</taxon>
        <taxon>Eurotiomycetes</taxon>
        <taxon>Eurotiomycetidae</taxon>
        <taxon>Eurotiales</taxon>
        <taxon>Aspergillaceae</taxon>
        <taxon>Aspergillus</taxon>
        <taxon>Aspergillus subgen. Circumdati</taxon>
    </lineage>
</organism>
<keyword evidence="2" id="KW-0812">Transmembrane</keyword>
<dbReference type="Proteomes" id="UP000184304">
    <property type="component" value="Unassembled WGS sequence"/>
</dbReference>
<keyword evidence="2" id="KW-0472">Membrane</keyword>
<sequence length="108" mass="12291">MYEESERREAESSNRQEESLPQHHHVHGPLNECFGEINQINLTYHFTPSSIILPISTISPPSYHPFISLHFLFEGLSHVTAVAFLCLPLVCLATFLNRVPRHCLIIAV</sequence>
<reference evidence="4" key="1">
    <citation type="journal article" date="2017" name="Genome Biol.">
        <title>Comparative genomics reveals high biological diversity and specific adaptations in the industrially and medically important fungal genus Aspergillus.</title>
        <authorList>
            <person name="de Vries R.P."/>
            <person name="Riley R."/>
            <person name="Wiebenga A."/>
            <person name="Aguilar-Osorio G."/>
            <person name="Amillis S."/>
            <person name="Uchima C.A."/>
            <person name="Anderluh G."/>
            <person name="Asadollahi M."/>
            <person name="Askin M."/>
            <person name="Barry K."/>
            <person name="Battaglia E."/>
            <person name="Bayram O."/>
            <person name="Benocci T."/>
            <person name="Braus-Stromeyer S.A."/>
            <person name="Caldana C."/>
            <person name="Canovas D."/>
            <person name="Cerqueira G.C."/>
            <person name="Chen F."/>
            <person name="Chen W."/>
            <person name="Choi C."/>
            <person name="Clum A."/>
            <person name="Dos Santos R.A."/>
            <person name="Damasio A.R."/>
            <person name="Diallinas G."/>
            <person name="Emri T."/>
            <person name="Fekete E."/>
            <person name="Flipphi M."/>
            <person name="Freyberg S."/>
            <person name="Gallo A."/>
            <person name="Gournas C."/>
            <person name="Habgood R."/>
            <person name="Hainaut M."/>
            <person name="Harispe M.L."/>
            <person name="Henrissat B."/>
            <person name="Hilden K.S."/>
            <person name="Hope R."/>
            <person name="Hossain A."/>
            <person name="Karabika E."/>
            <person name="Karaffa L."/>
            <person name="Karanyi Z."/>
            <person name="Krasevec N."/>
            <person name="Kuo A."/>
            <person name="Kusch H."/>
            <person name="LaButti K."/>
            <person name="Lagendijk E.L."/>
            <person name="Lapidus A."/>
            <person name="Levasseur A."/>
            <person name="Lindquist E."/>
            <person name="Lipzen A."/>
            <person name="Logrieco A.F."/>
            <person name="MacCabe A."/>
            <person name="Maekelae M.R."/>
            <person name="Malavazi I."/>
            <person name="Melin P."/>
            <person name="Meyer V."/>
            <person name="Mielnichuk N."/>
            <person name="Miskei M."/>
            <person name="Molnar A.P."/>
            <person name="Mule G."/>
            <person name="Ngan C.Y."/>
            <person name="Orejas M."/>
            <person name="Orosz E."/>
            <person name="Ouedraogo J.P."/>
            <person name="Overkamp K.M."/>
            <person name="Park H.-S."/>
            <person name="Perrone G."/>
            <person name="Piumi F."/>
            <person name="Punt P.J."/>
            <person name="Ram A.F."/>
            <person name="Ramon A."/>
            <person name="Rauscher S."/>
            <person name="Record E."/>
            <person name="Riano-Pachon D.M."/>
            <person name="Robert V."/>
            <person name="Roehrig J."/>
            <person name="Ruller R."/>
            <person name="Salamov A."/>
            <person name="Salih N.S."/>
            <person name="Samson R.A."/>
            <person name="Sandor E."/>
            <person name="Sanguinetti M."/>
            <person name="Schuetze T."/>
            <person name="Sepcic K."/>
            <person name="Shelest E."/>
            <person name="Sherlock G."/>
            <person name="Sophianopoulou V."/>
            <person name="Squina F.M."/>
            <person name="Sun H."/>
            <person name="Susca A."/>
            <person name="Todd R.B."/>
            <person name="Tsang A."/>
            <person name="Unkles S.E."/>
            <person name="van de Wiele N."/>
            <person name="van Rossen-Uffink D."/>
            <person name="Oliveira J.V."/>
            <person name="Vesth T.C."/>
            <person name="Visser J."/>
            <person name="Yu J.-H."/>
            <person name="Zhou M."/>
            <person name="Andersen M.R."/>
            <person name="Archer D.B."/>
            <person name="Baker S.E."/>
            <person name="Benoit I."/>
            <person name="Brakhage A.A."/>
            <person name="Braus G.H."/>
            <person name="Fischer R."/>
            <person name="Frisvad J.C."/>
            <person name="Goldman G.H."/>
            <person name="Houbraken J."/>
            <person name="Oakley B."/>
            <person name="Pocsi I."/>
            <person name="Scazzocchio C."/>
            <person name="Seiboth B."/>
            <person name="vanKuyk P.A."/>
            <person name="Wortman J."/>
            <person name="Dyer P.S."/>
            <person name="Grigoriev I.V."/>
        </authorList>
    </citation>
    <scope>NUCLEOTIDE SEQUENCE [LARGE SCALE GENOMIC DNA]</scope>
    <source>
        <strain evidence="4">CBS 134.48</strain>
    </source>
</reference>
<dbReference type="EMBL" id="KV878203">
    <property type="protein sequence ID" value="OJI84373.1"/>
    <property type="molecule type" value="Genomic_DNA"/>
</dbReference>
<proteinExistence type="predicted"/>
<feature type="transmembrane region" description="Helical" evidence="2">
    <location>
        <begin position="75"/>
        <end position="96"/>
    </location>
</feature>
<dbReference type="VEuPathDB" id="FungiDB:ASPTUDRAFT_660734"/>
<name>A0A1L9N4W4_ASPTC</name>
<feature type="region of interest" description="Disordered" evidence="1">
    <location>
        <begin position="1"/>
        <end position="26"/>
    </location>
</feature>
<evidence type="ECO:0000256" key="2">
    <source>
        <dbReference type="SAM" id="Phobius"/>
    </source>
</evidence>
<gene>
    <name evidence="3" type="ORF">ASPTUDRAFT_660734</name>
</gene>
<evidence type="ECO:0000313" key="3">
    <source>
        <dbReference type="EMBL" id="OJI84373.1"/>
    </source>
</evidence>
<keyword evidence="2" id="KW-1133">Transmembrane helix</keyword>
<protein>
    <submittedName>
        <fullName evidence="3">Uncharacterized protein</fullName>
    </submittedName>
</protein>
<feature type="compositionally biased region" description="Basic and acidic residues" evidence="1">
    <location>
        <begin position="1"/>
        <end position="21"/>
    </location>
</feature>
<keyword evidence="4" id="KW-1185">Reference proteome</keyword>
<dbReference type="AlphaFoldDB" id="A0A1L9N4W4"/>